<dbReference type="PANTHER" id="PTHR30543:SF21">
    <property type="entry name" value="NAD(P)H-DEPENDENT FMN REDUCTASE LOT6"/>
    <property type="match status" value="1"/>
</dbReference>
<dbReference type="GO" id="GO:0005829">
    <property type="term" value="C:cytosol"/>
    <property type="evidence" value="ECO:0007669"/>
    <property type="project" value="TreeGrafter"/>
</dbReference>
<evidence type="ECO:0000313" key="5">
    <source>
        <dbReference type="Proteomes" id="UP000288395"/>
    </source>
</evidence>
<dbReference type="EMBL" id="PIPJ01000001">
    <property type="protein sequence ID" value="RUO23103.1"/>
    <property type="molecule type" value="Genomic_DNA"/>
</dbReference>
<reference evidence="5" key="1">
    <citation type="journal article" date="2018" name="Front. Microbiol.">
        <title>Genome-Based Analysis Reveals the Taxonomy and Diversity of the Family Idiomarinaceae.</title>
        <authorList>
            <person name="Liu Y."/>
            <person name="Lai Q."/>
            <person name="Shao Z."/>
        </authorList>
    </citation>
    <scope>NUCLEOTIDE SEQUENCE [LARGE SCALE GENOMIC DNA]</scope>
    <source>
        <strain evidence="5">GBPy7</strain>
    </source>
</reference>
<keyword evidence="2" id="KW-0285">Flavoprotein</keyword>
<proteinExistence type="predicted"/>
<dbReference type="InterPro" id="IPR029039">
    <property type="entry name" value="Flavoprotein-like_sf"/>
</dbReference>
<sequence>MASNQPKKLLAFAGSLRKDSLNRKLIAYVAKEAEAAGAEVTVLDLNDFPLPIFNEDIETEGMPAKVRELQSILARHDGLLISTPEYNGAVPALVKNTLDWLTRKQANGDSGIELIKGKVVGIVSASPGALGGLRSLLLLRDQLAKLSMWVAPAQFALGQADQAFDEQGALKDGNQVKQIKAVVQQVIDF</sequence>
<dbReference type="RefSeq" id="WP_126764646.1">
    <property type="nucleotide sequence ID" value="NZ_PIPJ01000001.1"/>
</dbReference>
<dbReference type="GO" id="GO:0016491">
    <property type="term" value="F:oxidoreductase activity"/>
    <property type="evidence" value="ECO:0007669"/>
    <property type="project" value="InterPro"/>
</dbReference>
<keyword evidence="5" id="KW-1185">Reference proteome</keyword>
<evidence type="ECO:0000313" key="4">
    <source>
        <dbReference type="EMBL" id="RUO23103.1"/>
    </source>
</evidence>
<comment type="cofactor">
    <cofactor evidence="1">
        <name>FMN</name>
        <dbReference type="ChEBI" id="CHEBI:58210"/>
    </cofactor>
</comment>
<keyword evidence="2" id="KW-0288">FMN</keyword>
<dbReference type="Proteomes" id="UP000288395">
    <property type="component" value="Unassembled WGS sequence"/>
</dbReference>
<feature type="domain" description="NADPH-dependent FMN reductase-like" evidence="3">
    <location>
        <begin position="8"/>
        <end position="161"/>
    </location>
</feature>
<dbReference type="AlphaFoldDB" id="A0A432W1R8"/>
<organism evidence="4 5">
    <name type="scientific">Aliidiomarina iranensis</name>
    <dbReference type="NCBI Taxonomy" id="1434071"/>
    <lineage>
        <taxon>Bacteria</taxon>
        <taxon>Pseudomonadati</taxon>
        <taxon>Pseudomonadota</taxon>
        <taxon>Gammaproteobacteria</taxon>
        <taxon>Alteromonadales</taxon>
        <taxon>Idiomarinaceae</taxon>
        <taxon>Aliidiomarina</taxon>
    </lineage>
</organism>
<comment type="caution">
    <text evidence="4">The sequence shown here is derived from an EMBL/GenBank/DDBJ whole genome shotgun (WGS) entry which is preliminary data.</text>
</comment>
<evidence type="ECO:0000256" key="1">
    <source>
        <dbReference type="ARBA" id="ARBA00001917"/>
    </source>
</evidence>
<dbReference type="OrthoDB" id="5767802at2"/>
<dbReference type="PANTHER" id="PTHR30543">
    <property type="entry name" value="CHROMATE REDUCTASE"/>
    <property type="match status" value="1"/>
</dbReference>
<dbReference type="Pfam" id="PF03358">
    <property type="entry name" value="FMN_red"/>
    <property type="match status" value="1"/>
</dbReference>
<evidence type="ECO:0000256" key="2">
    <source>
        <dbReference type="ARBA" id="ARBA00022643"/>
    </source>
</evidence>
<protein>
    <recommendedName>
        <fullName evidence="3">NADPH-dependent FMN reductase-like domain-containing protein</fullName>
    </recommendedName>
</protein>
<dbReference type="SUPFAM" id="SSF52218">
    <property type="entry name" value="Flavoproteins"/>
    <property type="match status" value="1"/>
</dbReference>
<name>A0A432W1R8_9GAMM</name>
<dbReference type="InterPro" id="IPR005025">
    <property type="entry name" value="FMN_Rdtase-like_dom"/>
</dbReference>
<dbReference type="InterPro" id="IPR050712">
    <property type="entry name" value="NAD(P)H-dep_reductase"/>
</dbReference>
<dbReference type="GO" id="GO:0010181">
    <property type="term" value="F:FMN binding"/>
    <property type="evidence" value="ECO:0007669"/>
    <property type="project" value="TreeGrafter"/>
</dbReference>
<dbReference type="Gene3D" id="3.40.50.360">
    <property type="match status" value="1"/>
</dbReference>
<gene>
    <name evidence="4" type="ORF">CWE08_00160</name>
</gene>
<accession>A0A432W1R8</accession>
<evidence type="ECO:0000259" key="3">
    <source>
        <dbReference type="Pfam" id="PF03358"/>
    </source>
</evidence>